<gene>
    <name evidence="1" type="ORF">NCTC11645_02366</name>
</gene>
<dbReference type="RefSeq" id="WP_115659942.1">
    <property type="nucleotide sequence ID" value="NZ_UGHD01000002.1"/>
</dbReference>
<accession>A0A377HP52</accession>
<reference evidence="1 2" key="1">
    <citation type="submission" date="2018-06" db="EMBL/GenBank/DDBJ databases">
        <authorList>
            <consortium name="Pathogen Informatics"/>
            <person name="Doyle S."/>
        </authorList>
    </citation>
    <scope>NUCLEOTIDE SEQUENCE [LARGE SCALE GENOMIC DNA]</scope>
    <source>
        <strain evidence="1 2">NCTC11645</strain>
    </source>
</reference>
<organism evidence="1 2">
    <name type="scientific">Grimontia hollisae</name>
    <name type="common">Vibrio hollisae</name>
    <dbReference type="NCBI Taxonomy" id="673"/>
    <lineage>
        <taxon>Bacteria</taxon>
        <taxon>Pseudomonadati</taxon>
        <taxon>Pseudomonadota</taxon>
        <taxon>Gammaproteobacteria</taxon>
        <taxon>Vibrionales</taxon>
        <taxon>Vibrionaceae</taxon>
        <taxon>Grimontia</taxon>
    </lineage>
</organism>
<dbReference type="AlphaFoldDB" id="A0A377HP52"/>
<dbReference type="Proteomes" id="UP000254512">
    <property type="component" value="Unassembled WGS sequence"/>
</dbReference>
<sequence>MALLSMITPNWLIRMSKGLSSTKDSRREHYCSQINDLRALLWMLHDHNTRYVRCPQSPQASTAREEIRVFCGELLKGCHHSQRPLFRVLQSRMEQVLSSLPNQSKPGWYAIHHRASDHLIYIIDEVTRSYLSENTLDASYDEYQAFWQTWIDTKEAQLRFEQAVMRLMEGKTASWQSVNLQSRILQKRMHQVSLMSSGEATLAFDRVDNRFDSVIRAVEEEIPASSLLKISQDLSVILLHLFDRELILRTTETQPALSTSQPEAVKALPMKTG</sequence>
<proteinExistence type="predicted"/>
<evidence type="ECO:0000313" key="1">
    <source>
        <dbReference type="EMBL" id="STO57957.1"/>
    </source>
</evidence>
<protein>
    <submittedName>
        <fullName evidence="1">Uncharacterized protein</fullName>
    </submittedName>
</protein>
<evidence type="ECO:0000313" key="2">
    <source>
        <dbReference type="Proteomes" id="UP000254512"/>
    </source>
</evidence>
<name>A0A377HP52_GRIHO</name>
<dbReference type="EMBL" id="UGHD01000002">
    <property type="protein sequence ID" value="STO57957.1"/>
    <property type="molecule type" value="Genomic_DNA"/>
</dbReference>